<dbReference type="EC" id="6.3.4.19" evidence="8"/>
<keyword evidence="3 8" id="KW-0436">Ligase</keyword>
<dbReference type="Pfam" id="PF01171">
    <property type="entry name" value="ATP_bind_3"/>
    <property type="match status" value="1"/>
</dbReference>
<dbReference type="PANTHER" id="PTHR43033:SF1">
    <property type="entry name" value="TRNA(ILE)-LYSIDINE SYNTHASE-RELATED"/>
    <property type="match status" value="1"/>
</dbReference>
<dbReference type="GO" id="GO:0005737">
    <property type="term" value="C:cytoplasm"/>
    <property type="evidence" value="ECO:0007669"/>
    <property type="project" value="UniProtKB-SubCell"/>
</dbReference>
<feature type="binding site" evidence="8">
    <location>
        <begin position="29"/>
        <end position="34"/>
    </location>
    <ligand>
        <name>ATP</name>
        <dbReference type="ChEBI" id="CHEBI:30616"/>
    </ligand>
</feature>
<evidence type="ECO:0000256" key="5">
    <source>
        <dbReference type="ARBA" id="ARBA00022741"/>
    </source>
</evidence>
<protein>
    <recommendedName>
        <fullName evidence="8">tRNA(Ile)-lysidine synthase</fullName>
        <ecNumber evidence="8">6.3.4.19</ecNumber>
    </recommendedName>
    <alternativeName>
        <fullName evidence="8">tRNA(Ile)-2-lysyl-cytidine synthase</fullName>
    </alternativeName>
    <alternativeName>
        <fullName evidence="8">tRNA(Ile)-lysidine synthetase</fullName>
    </alternativeName>
</protein>
<dbReference type="Pfam" id="PF11734">
    <property type="entry name" value="TilS_C"/>
    <property type="match status" value="1"/>
</dbReference>
<dbReference type="SUPFAM" id="SSF56037">
    <property type="entry name" value="PheT/TilS domain"/>
    <property type="match status" value="1"/>
</dbReference>
<feature type="domain" description="Lysidine-tRNA(Ile) synthetase C-terminal" evidence="9">
    <location>
        <begin position="385"/>
        <end position="457"/>
    </location>
</feature>
<dbReference type="GO" id="GO:0006400">
    <property type="term" value="P:tRNA modification"/>
    <property type="evidence" value="ECO:0007669"/>
    <property type="project" value="UniProtKB-UniRule"/>
</dbReference>
<dbReference type="Gene3D" id="1.20.59.20">
    <property type="match status" value="1"/>
</dbReference>
<name>A0A523XQB5_UNCT6</name>
<comment type="catalytic activity">
    <reaction evidence="7 8">
        <text>cytidine(34) in tRNA(Ile2) + L-lysine + ATP = lysidine(34) in tRNA(Ile2) + AMP + diphosphate + H(+)</text>
        <dbReference type="Rhea" id="RHEA:43744"/>
        <dbReference type="Rhea" id="RHEA-COMP:10625"/>
        <dbReference type="Rhea" id="RHEA-COMP:10670"/>
        <dbReference type="ChEBI" id="CHEBI:15378"/>
        <dbReference type="ChEBI" id="CHEBI:30616"/>
        <dbReference type="ChEBI" id="CHEBI:32551"/>
        <dbReference type="ChEBI" id="CHEBI:33019"/>
        <dbReference type="ChEBI" id="CHEBI:82748"/>
        <dbReference type="ChEBI" id="CHEBI:83665"/>
        <dbReference type="ChEBI" id="CHEBI:456215"/>
        <dbReference type="EC" id="6.3.4.19"/>
    </reaction>
</comment>
<comment type="similarity">
    <text evidence="8">Belongs to the tRNA(Ile)-lysidine synthase family.</text>
</comment>
<dbReference type="InterPro" id="IPR012795">
    <property type="entry name" value="tRNA_Ile_lys_synt_N"/>
</dbReference>
<sequence length="466" mass="52588">MDKIIQIVRGMIQKDRLFEKGDLLLAAVSGGCDSVFLLRCLCLLKDELKVELKVAHLNHMLRKGEAERDAEWVKRLSDELSVDCVVESENVRAFAEKKSLSLEEAARVCRYDFLEKVKHKLDADKIVLGHTADDQAETLLLRLLRGSGITGLASMTPKQGHLVRPLLNLRRHDIRKYLDKNGLSYIDDPSNLDLRFTRNIIRHKVIPLIESSINPAVVSVLARTASILSEEDVLLETNAQKDLSRAGKFEGPYLKLDLKAIQNMGVARRRRLLRAAIRALKGDLRNIGSVHIDKTLELVDSGSAGTKINIHSLEVYRDYDSIILGRNVPTAALQYERQVNVPGITTVEEADLALLSSITNSAHVKVDYSASDRAYFDLDHLLLPLCVRNRRPGDRLVPFARKKPKKLKEIFIDDKLPRRERHSIPIIVDRGGILWIPGGRRSDRAPLTSKTERVLCIETRKSSHRD</sequence>
<dbReference type="Pfam" id="PF09179">
    <property type="entry name" value="TilS"/>
    <property type="match status" value="1"/>
</dbReference>
<dbReference type="GO" id="GO:0005524">
    <property type="term" value="F:ATP binding"/>
    <property type="evidence" value="ECO:0007669"/>
    <property type="project" value="UniProtKB-UniRule"/>
</dbReference>
<keyword evidence="2 8" id="KW-0963">Cytoplasm</keyword>
<evidence type="ECO:0000256" key="4">
    <source>
        <dbReference type="ARBA" id="ARBA00022694"/>
    </source>
</evidence>
<keyword evidence="6 8" id="KW-0067">ATP-binding</keyword>
<dbReference type="InterPro" id="IPR012094">
    <property type="entry name" value="tRNA_Ile_lys_synt"/>
</dbReference>
<dbReference type="EMBL" id="SOIP01000233">
    <property type="protein sequence ID" value="TET81490.1"/>
    <property type="molecule type" value="Genomic_DNA"/>
</dbReference>
<dbReference type="InterPro" id="IPR011063">
    <property type="entry name" value="TilS/TtcA_N"/>
</dbReference>
<dbReference type="InterPro" id="IPR012796">
    <property type="entry name" value="Lysidine-tRNA-synth_C"/>
</dbReference>
<evidence type="ECO:0000259" key="9">
    <source>
        <dbReference type="SMART" id="SM00977"/>
    </source>
</evidence>
<dbReference type="SUPFAM" id="SSF52402">
    <property type="entry name" value="Adenine nucleotide alpha hydrolases-like"/>
    <property type="match status" value="1"/>
</dbReference>
<keyword evidence="5 8" id="KW-0547">Nucleotide-binding</keyword>
<evidence type="ECO:0000256" key="3">
    <source>
        <dbReference type="ARBA" id="ARBA00022598"/>
    </source>
</evidence>
<proteinExistence type="inferred from homology"/>
<evidence type="ECO:0000256" key="7">
    <source>
        <dbReference type="ARBA" id="ARBA00048539"/>
    </source>
</evidence>
<dbReference type="CDD" id="cd01992">
    <property type="entry name" value="TilS_N"/>
    <property type="match status" value="1"/>
</dbReference>
<comment type="function">
    <text evidence="8">Ligates lysine onto the cytidine present at position 34 of the AUA codon-specific tRNA(Ile) that contains the anticodon CAU, in an ATP-dependent manner. Cytidine is converted to lysidine, thus changing the amino acid specificity of the tRNA from methionine to isoleucine.</text>
</comment>
<dbReference type="Gene3D" id="3.40.50.620">
    <property type="entry name" value="HUPs"/>
    <property type="match status" value="1"/>
</dbReference>
<comment type="domain">
    <text evidence="8">The N-terminal region contains the highly conserved SGGXDS motif, predicted to be a P-loop motif involved in ATP binding.</text>
</comment>
<dbReference type="PANTHER" id="PTHR43033">
    <property type="entry name" value="TRNA(ILE)-LYSIDINE SYNTHASE-RELATED"/>
    <property type="match status" value="1"/>
</dbReference>
<dbReference type="NCBIfam" id="TIGR02433">
    <property type="entry name" value="lysidine_TilS_C"/>
    <property type="match status" value="1"/>
</dbReference>
<dbReference type="HAMAP" id="MF_01161">
    <property type="entry name" value="tRNA_Ile_lys_synt"/>
    <property type="match status" value="1"/>
</dbReference>
<comment type="caution">
    <text evidence="10">The sequence shown here is derived from an EMBL/GenBank/DDBJ whole genome shotgun (WGS) entry which is preliminary data.</text>
</comment>
<dbReference type="SMART" id="SM00977">
    <property type="entry name" value="TilS_C"/>
    <property type="match status" value="1"/>
</dbReference>
<evidence type="ECO:0000256" key="6">
    <source>
        <dbReference type="ARBA" id="ARBA00022840"/>
    </source>
</evidence>
<evidence type="ECO:0000256" key="2">
    <source>
        <dbReference type="ARBA" id="ARBA00022490"/>
    </source>
</evidence>
<dbReference type="GO" id="GO:0032267">
    <property type="term" value="F:tRNA(Ile)-lysidine synthase activity"/>
    <property type="evidence" value="ECO:0007669"/>
    <property type="project" value="UniProtKB-EC"/>
</dbReference>
<dbReference type="NCBIfam" id="TIGR02432">
    <property type="entry name" value="lysidine_TilS_N"/>
    <property type="match status" value="1"/>
</dbReference>
<evidence type="ECO:0000313" key="11">
    <source>
        <dbReference type="Proteomes" id="UP000315534"/>
    </source>
</evidence>
<keyword evidence="4 8" id="KW-0819">tRNA processing</keyword>
<dbReference type="InterPro" id="IPR015262">
    <property type="entry name" value="tRNA_Ile_lys_synt_subst-bd"/>
</dbReference>
<organism evidence="10 11">
    <name type="scientific">candidate division TA06 bacterium</name>
    <dbReference type="NCBI Taxonomy" id="2250710"/>
    <lineage>
        <taxon>Bacteria</taxon>
        <taxon>Bacteria division TA06</taxon>
    </lineage>
</organism>
<dbReference type="Proteomes" id="UP000315534">
    <property type="component" value="Unassembled WGS sequence"/>
</dbReference>
<gene>
    <name evidence="8 10" type="primary">tilS</name>
    <name evidence="10" type="ORF">E3J38_03795</name>
</gene>
<dbReference type="InterPro" id="IPR014729">
    <property type="entry name" value="Rossmann-like_a/b/a_fold"/>
</dbReference>
<comment type="subcellular location">
    <subcellularLocation>
        <location evidence="1 8">Cytoplasm</location>
    </subcellularLocation>
</comment>
<evidence type="ECO:0000256" key="1">
    <source>
        <dbReference type="ARBA" id="ARBA00004496"/>
    </source>
</evidence>
<reference evidence="10 11" key="1">
    <citation type="submission" date="2019-03" db="EMBL/GenBank/DDBJ databases">
        <title>Metabolic potential of uncultured bacteria and archaea associated with petroleum seepage in deep-sea sediments.</title>
        <authorList>
            <person name="Dong X."/>
            <person name="Hubert C."/>
        </authorList>
    </citation>
    <scope>NUCLEOTIDE SEQUENCE [LARGE SCALE GENOMIC DNA]</scope>
    <source>
        <strain evidence="10">E29_bin36</strain>
    </source>
</reference>
<dbReference type="AlphaFoldDB" id="A0A523XQB5"/>
<dbReference type="SUPFAM" id="SSF82829">
    <property type="entry name" value="MesJ substrate recognition domain-like"/>
    <property type="match status" value="1"/>
</dbReference>
<evidence type="ECO:0000256" key="8">
    <source>
        <dbReference type="HAMAP-Rule" id="MF_01161"/>
    </source>
</evidence>
<accession>A0A523XQB5</accession>
<evidence type="ECO:0000313" key="10">
    <source>
        <dbReference type="EMBL" id="TET81490.1"/>
    </source>
</evidence>